<dbReference type="GO" id="GO:0003700">
    <property type="term" value="F:DNA-binding transcription factor activity"/>
    <property type="evidence" value="ECO:0007669"/>
    <property type="project" value="InterPro"/>
</dbReference>
<evidence type="ECO:0000259" key="1">
    <source>
        <dbReference type="Pfam" id="PF01022"/>
    </source>
</evidence>
<dbReference type="InterPro" id="IPR001845">
    <property type="entry name" value="HTH_ArsR_DNA-bd_dom"/>
</dbReference>
<organism evidence="2">
    <name type="scientific">Archaeoglobus fulgidus</name>
    <dbReference type="NCBI Taxonomy" id="2234"/>
    <lineage>
        <taxon>Archaea</taxon>
        <taxon>Methanobacteriati</taxon>
        <taxon>Methanobacteriota</taxon>
        <taxon>Archaeoglobi</taxon>
        <taxon>Archaeoglobales</taxon>
        <taxon>Archaeoglobaceae</taxon>
        <taxon>Archaeoglobus</taxon>
    </lineage>
</organism>
<dbReference type="SUPFAM" id="SSF46785">
    <property type="entry name" value="Winged helix' DNA-binding domain"/>
    <property type="match status" value="1"/>
</dbReference>
<dbReference type="InterPro" id="IPR036390">
    <property type="entry name" value="WH_DNA-bd_sf"/>
</dbReference>
<sequence>MISVRDLFEDNTLDKRRFLKVISRNGISDILFTLEKSPRRFSQLMFETKLNPGILDRHLKALMELKIVEKNEETYELTNSGRRLIEILRQLFLEFR</sequence>
<dbReference type="Pfam" id="PF01022">
    <property type="entry name" value="HTH_5"/>
    <property type="match status" value="1"/>
</dbReference>
<name>A0A7J2THH5_ARCFL</name>
<proteinExistence type="predicted"/>
<dbReference type="AlphaFoldDB" id="A0A7J2THH5"/>
<gene>
    <name evidence="2" type="ORF">ENP88_02585</name>
</gene>
<comment type="caution">
    <text evidence="2">The sequence shown here is derived from an EMBL/GenBank/DDBJ whole genome shotgun (WGS) entry which is preliminary data.</text>
</comment>
<feature type="domain" description="HTH arsR-type" evidence="1">
    <location>
        <begin position="29"/>
        <end position="70"/>
    </location>
</feature>
<dbReference type="Gene3D" id="1.10.10.10">
    <property type="entry name" value="Winged helix-like DNA-binding domain superfamily/Winged helix DNA-binding domain"/>
    <property type="match status" value="1"/>
</dbReference>
<protein>
    <submittedName>
        <fullName evidence="2">Transcriptional regulator</fullName>
    </submittedName>
</protein>
<dbReference type="EMBL" id="DSLA01000040">
    <property type="protein sequence ID" value="HEH35043.1"/>
    <property type="molecule type" value="Genomic_DNA"/>
</dbReference>
<accession>A0A7J2THH5</accession>
<dbReference type="InterPro" id="IPR036388">
    <property type="entry name" value="WH-like_DNA-bd_sf"/>
</dbReference>
<evidence type="ECO:0000313" key="2">
    <source>
        <dbReference type="EMBL" id="HEH35043.1"/>
    </source>
</evidence>
<reference evidence="2" key="1">
    <citation type="journal article" date="2020" name="mSystems">
        <title>Genome- and Community-Level Interaction Insights into Carbon Utilization and Element Cycling Functions of Hydrothermarchaeota in Hydrothermal Sediment.</title>
        <authorList>
            <person name="Zhou Z."/>
            <person name="Liu Y."/>
            <person name="Xu W."/>
            <person name="Pan J."/>
            <person name="Luo Z.H."/>
            <person name="Li M."/>
        </authorList>
    </citation>
    <scope>NUCLEOTIDE SEQUENCE [LARGE SCALE GENOMIC DNA]</scope>
    <source>
        <strain evidence="2">SpSt-26</strain>
    </source>
</reference>